<dbReference type="AlphaFoldDB" id="A0A1S9DY47"/>
<keyword evidence="3 6" id="KW-1133">Transmembrane helix</keyword>
<sequence length="395" mass="42891">MALDQAVIAVFGPPPANVNLDDSQVAQDNAAVISLLAIATVAVILRFIARFSMKQPFKTDDCLIIVSLLFVCATTGLSIAGGTFGAGKHVWSVTLPGLTNIFKILLTYTFAYAGACAACKASILFFYRRVFVIAQQDLLLRLSLLVGFFLTLSYPIIVWVTMGNSCKPLSYFWGQFNGGSGKCIDTNTFFLAAGIINMVNDIVVLMVPFPQIARLQMNPRKKIAICAILALGCFGCVASVIRIYFVHKFTNSADVTWVMGPLFIWSTIEPAVAIVCACLPHLAPLARLAHIKLMSSYGTKSPYASVPWRPRRSGGAGHQKGSFFSNRSKGGRLGAGKIYPQGLDEIGLTSQVTSSLQTQKPHSIESASHDNVHVQSIVLQSDFLQSVFNREVSRR</sequence>
<reference evidence="8 9" key="1">
    <citation type="submission" date="2016-10" db="EMBL/GenBank/DDBJ databases">
        <title>Genome sequencing of Aspergillus oryzae BCC7051.</title>
        <authorList>
            <person name="Thammarongtham C."/>
            <person name="Vorapreeda T."/>
            <person name="Nookaew I."/>
            <person name="Srisuk T."/>
            <person name="Land M."/>
            <person name="Jeennor S."/>
            <person name="Laoteng K."/>
        </authorList>
    </citation>
    <scope>NUCLEOTIDE SEQUENCE [LARGE SCALE GENOMIC DNA]</scope>
    <source>
        <strain evidence="8 9">BCC7051</strain>
    </source>
</reference>
<feature type="transmembrane region" description="Helical" evidence="6">
    <location>
        <begin position="189"/>
        <end position="211"/>
    </location>
</feature>
<feature type="transmembrane region" description="Helical" evidence="6">
    <location>
        <begin position="30"/>
        <end position="49"/>
    </location>
</feature>
<feature type="transmembrane region" description="Helical" evidence="6">
    <location>
        <begin position="61"/>
        <end position="84"/>
    </location>
</feature>
<dbReference type="VEuPathDB" id="FungiDB:AO090023000384"/>
<evidence type="ECO:0000313" key="8">
    <source>
        <dbReference type="EMBL" id="OOO13991.1"/>
    </source>
</evidence>
<evidence type="ECO:0000256" key="6">
    <source>
        <dbReference type="SAM" id="Phobius"/>
    </source>
</evidence>
<feature type="transmembrane region" description="Helical" evidence="6">
    <location>
        <begin position="139"/>
        <end position="162"/>
    </location>
</feature>
<keyword evidence="2 6" id="KW-0812">Transmembrane</keyword>
<evidence type="ECO:0000313" key="9">
    <source>
        <dbReference type="Proteomes" id="UP000190312"/>
    </source>
</evidence>
<feature type="transmembrane region" description="Helical" evidence="6">
    <location>
        <begin position="104"/>
        <end position="127"/>
    </location>
</feature>
<comment type="caution">
    <text evidence="8">The sequence shown here is derived from an EMBL/GenBank/DDBJ whole genome shotgun (WGS) entry which is preliminary data.</text>
</comment>
<comment type="similarity">
    <text evidence="5">Belongs to the SAT4 family.</text>
</comment>
<dbReference type="EMBL" id="MKZY01000001">
    <property type="protein sequence ID" value="OOO13991.1"/>
    <property type="molecule type" value="Genomic_DNA"/>
</dbReference>
<dbReference type="GO" id="GO:0016020">
    <property type="term" value="C:membrane"/>
    <property type="evidence" value="ECO:0007669"/>
    <property type="project" value="UniProtKB-SubCell"/>
</dbReference>
<evidence type="ECO:0000256" key="4">
    <source>
        <dbReference type="ARBA" id="ARBA00023136"/>
    </source>
</evidence>
<name>A0A1S9DY47_ASPOZ</name>
<evidence type="ECO:0000259" key="7">
    <source>
        <dbReference type="Pfam" id="PF20684"/>
    </source>
</evidence>
<dbReference type="PANTHER" id="PTHR33048">
    <property type="entry name" value="PTH11-LIKE INTEGRAL MEMBRANE PROTEIN (AFU_ORTHOLOGUE AFUA_5G11245)"/>
    <property type="match status" value="1"/>
</dbReference>
<evidence type="ECO:0000256" key="3">
    <source>
        <dbReference type="ARBA" id="ARBA00022989"/>
    </source>
</evidence>
<dbReference type="OrthoDB" id="5329176at2759"/>
<feature type="domain" description="Rhodopsin" evidence="7">
    <location>
        <begin position="45"/>
        <end position="287"/>
    </location>
</feature>
<feature type="transmembrane region" description="Helical" evidence="6">
    <location>
        <begin position="223"/>
        <end position="245"/>
    </location>
</feature>
<protein>
    <recommendedName>
        <fullName evidence="7">Rhodopsin domain-containing protein</fullName>
    </recommendedName>
</protein>
<dbReference type="Pfam" id="PF20684">
    <property type="entry name" value="Fung_rhodopsin"/>
    <property type="match status" value="1"/>
</dbReference>
<dbReference type="InterPro" id="IPR049326">
    <property type="entry name" value="Rhodopsin_dom_fungi"/>
</dbReference>
<organism evidence="8 9">
    <name type="scientific">Aspergillus oryzae</name>
    <name type="common">Yellow koji mold</name>
    <dbReference type="NCBI Taxonomy" id="5062"/>
    <lineage>
        <taxon>Eukaryota</taxon>
        <taxon>Fungi</taxon>
        <taxon>Dikarya</taxon>
        <taxon>Ascomycota</taxon>
        <taxon>Pezizomycotina</taxon>
        <taxon>Eurotiomycetes</taxon>
        <taxon>Eurotiomycetidae</taxon>
        <taxon>Eurotiales</taxon>
        <taxon>Aspergillaceae</taxon>
        <taxon>Aspergillus</taxon>
        <taxon>Aspergillus subgen. Circumdati</taxon>
    </lineage>
</organism>
<dbReference type="PANTHER" id="PTHR33048:SF163">
    <property type="entry name" value="INTEGRAL MEMBRANE PROTEIN (AFU_ORTHOLOGUE AFUA_8G05510)"/>
    <property type="match status" value="1"/>
</dbReference>
<feature type="transmembrane region" description="Helical" evidence="6">
    <location>
        <begin position="257"/>
        <end position="283"/>
    </location>
</feature>
<evidence type="ECO:0000256" key="5">
    <source>
        <dbReference type="ARBA" id="ARBA00038359"/>
    </source>
</evidence>
<accession>A0A1S9DY47</accession>
<gene>
    <name evidence="8" type="ORF">OAory_01025860</name>
</gene>
<evidence type="ECO:0000256" key="2">
    <source>
        <dbReference type="ARBA" id="ARBA00022692"/>
    </source>
</evidence>
<dbReference type="Proteomes" id="UP000190312">
    <property type="component" value="Unassembled WGS sequence"/>
</dbReference>
<evidence type="ECO:0000256" key="1">
    <source>
        <dbReference type="ARBA" id="ARBA00004141"/>
    </source>
</evidence>
<proteinExistence type="inferred from homology"/>
<dbReference type="InterPro" id="IPR052337">
    <property type="entry name" value="SAT4-like"/>
</dbReference>
<comment type="subcellular location">
    <subcellularLocation>
        <location evidence="1">Membrane</location>
        <topology evidence="1">Multi-pass membrane protein</topology>
    </subcellularLocation>
</comment>
<keyword evidence="4 6" id="KW-0472">Membrane</keyword>